<protein>
    <submittedName>
        <fullName evidence="3">Zinc-dependent metalloprotease</fullName>
    </submittedName>
</protein>
<organism evidence="3 4">
    <name type="scientific">Tahibacter soli</name>
    <dbReference type="NCBI Taxonomy" id="2983605"/>
    <lineage>
        <taxon>Bacteria</taxon>
        <taxon>Pseudomonadati</taxon>
        <taxon>Pseudomonadota</taxon>
        <taxon>Gammaproteobacteria</taxon>
        <taxon>Lysobacterales</taxon>
        <taxon>Rhodanobacteraceae</taxon>
        <taxon>Tahibacter</taxon>
    </lineage>
</organism>
<dbReference type="PROSITE" id="PS50215">
    <property type="entry name" value="ADAM_MEPRO"/>
    <property type="match status" value="1"/>
</dbReference>
<gene>
    <name evidence="3" type="ORF">OD750_008330</name>
</gene>
<dbReference type="AlphaFoldDB" id="A0A9X4BHL8"/>
<feature type="domain" description="Peptidase M12B" evidence="2">
    <location>
        <begin position="182"/>
        <end position="398"/>
    </location>
</feature>
<keyword evidence="4" id="KW-1185">Reference proteome</keyword>
<name>A0A9X4BHL8_9GAMM</name>
<dbReference type="Proteomes" id="UP001139971">
    <property type="component" value="Unassembled WGS sequence"/>
</dbReference>
<dbReference type="EMBL" id="JAOVZO020000011">
    <property type="protein sequence ID" value="MDC8012553.1"/>
    <property type="molecule type" value="Genomic_DNA"/>
</dbReference>
<comment type="caution">
    <text evidence="3">The sequence shown here is derived from an EMBL/GenBank/DDBJ whole genome shotgun (WGS) entry which is preliminary data.</text>
</comment>
<feature type="signal peptide" evidence="1">
    <location>
        <begin position="1"/>
        <end position="22"/>
    </location>
</feature>
<dbReference type="RefSeq" id="WP_263541125.1">
    <property type="nucleotide sequence ID" value="NZ_JAOVZO020000011.1"/>
</dbReference>
<keyword evidence="3" id="KW-0482">Metalloprotease</keyword>
<feature type="chain" id="PRO_5040790408" evidence="1">
    <location>
        <begin position="23"/>
        <end position="455"/>
    </location>
</feature>
<evidence type="ECO:0000256" key="1">
    <source>
        <dbReference type="SAM" id="SignalP"/>
    </source>
</evidence>
<dbReference type="GO" id="GO:0006508">
    <property type="term" value="P:proteolysis"/>
    <property type="evidence" value="ECO:0007669"/>
    <property type="project" value="InterPro"/>
</dbReference>
<reference evidence="3" key="1">
    <citation type="submission" date="2023-02" db="EMBL/GenBank/DDBJ databases">
        <title>Tahibacter soli sp. nov. isolated from soil.</title>
        <authorList>
            <person name="Baek J.H."/>
            <person name="Lee J.K."/>
            <person name="Choi D.G."/>
            <person name="Jeon C.O."/>
        </authorList>
    </citation>
    <scope>NUCLEOTIDE SEQUENCE</scope>
    <source>
        <strain evidence="3">BL</strain>
    </source>
</reference>
<dbReference type="Pfam" id="PF13688">
    <property type="entry name" value="Reprolysin_5"/>
    <property type="match status" value="1"/>
</dbReference>
<proteinExistence type="predicted"/>
<sequence>MTSAIRAGLAVLFLLTAARSFAATGVDAATFLRQTERYAEVRVTGVRAGDAAVALELRRFEVFARNVQLVADDGHDNVKPLPRPLTRYYTGRVAGDGGGSVFLAVEPDGRARGIVDRDGAAASIDGDATRALRLVPIDTSTPRTDGGFRCDSDDLAQARGIVEKARAGQAQAATPAGVTRPYRARVAIETDYEFFQKFNDAPRAIAYVGDVIGYASTKYTAEIDTRLEVVYVRLWTSADDPWSNETSSNCALYGFGTYWNANMTGVSRTFAHMLSARQTSGGSAWIGALCAAPFSVQISAGSCNFGSGTLSAGGDYGYTGRLNGAFDPGNPQVIWDVEAPAHEIGHNFNSPHTHCYNGIGGNPDPIDRCYNGQIGCYSGVTSLPGPAGQGSGTIMSYCHLLSPGMANISMNFGTGHAYGTAPERVATRMKNYVADLAQTNPGCVVDDTLFADGFE</sequence>
<evidence type="ECO:0000259" key="2">
    <source>
        <dbReference type="PROSITE" id="PS50215"/>
    </source>
</evidence>
<evidence type="ECO:0000313" key="4">
    <source>
        <dbReference type="Proteomes" id="UP001139971"/>
    </source>
</evidence>
<dbReference type="SUPFAM" id="SSF55486">
    <property type="entry name" value="Metalloproteases ('zincins'), catalytic domain"/>
    <property type="match status" value="1"/>
</dbReference>
<keyword evidence="3" id="KW-0378">Hydrolase</keyword>
<dbReference type="Gene3D" id="3.40.390.10">
    <property type="entry name" value="Collagenase (Catalytic Domain)"/>
    <property type="match status" value="1"/>
</dbReference>
<evidence type="ECO:0000313" key="3">
    <source>
        <dbReference type="EMBL" id="MDC8012553.1"/>
    </source>
</evidence>
<dbReference type="InterPro" id="IPR001590">
    <property type="entry name" value="Peptidase_M12B"/>
</dbReference>
<accession>A0A9X4BHL8</accession>
<keyword evidence="3" id="KW-0645">Protease</keyword>
<keyword evidence="1" id="KW-0732">Signal</keyword>
<dbReference type="InterPro" id="IPR024079">
    <property type="entry name" value="MetalloPept_cat_dom_sf"/>
</dbReference>
<dbReference type="GO" id="GO:0004222">
    <property type="term" value="F:metalloendopeptidase activity"/>
    <property type="evidence" value="ECO:0007669"/>
    <property type="project" value="InterPro"/>
</dbReference>